<evidence type="ECO:0000313" key="1">
    <source>
        <dbReference type="EMBL" id="NWD35794.1"/>
    </source>
</evidence>
<sequence length="95" mass="11158">MSTGTTKDWAEAHWSPLTGENTELTQFNIWHHRRFGFVDHRDADCGNRWMVWTASREALVIELPGQEKFTNWGRYSDWRLRKIAELEAAGVRVKP</sequence>
<protein>
    <submittedName>
        <fullName evidence="1">Uncharacterized protein</fullName>
    </submittedName>
</protein>
<organism evidence="1 2">
    <name type="scientific">Pseudomonas tolaasii</name>
    <dbReference type="NCBI Taxonomy" id="29442"/>
    <lineage>
        <taxon>Bacteria</taxon>
        <taxon>Pseudomonadati</taxon>
        <taxon>Pseudomonadota</taxon>
        <taxon>Gammaproteobacteria</taxon>
        <taxon>Pseudomonadales</taxon>
        <taxon>Pseudomonadaceae</taxon>
        <taxon>Pseudomonas</taxon>
    </lineage>
</organism>
<dbReference type="EMBL" id="JACAQK010000006">
    <property type="protein sequence ID" value="NWD35794.1"/>
    <property type="molecule type" value="Genomic_DNA"/>
</dbReference>
<gene>
    <name evidence="1" type="ORF">HX787_07990</name>
</gene>
<reference evidence="1 2" key="1">
    <citation type="submission" date="2020-04" db="EMBL/GenBank/DDBJ databases">
        <title>Molecular characterization of pseudomonads from Agaricus bisporus reveal novel blotch 2 pathogens in Western Europe.</title>
        <authorList>
            <person name="Taparia T."/>
            <person name="Krijger M."/>
            <person name="Haynes E."/>
            <person name="Elpinstone J.G."/>
            <person name="Noble R."/>
            <person name="Van Der Wolf J."/>
        </authorList>
    </citation>
    <scope>NUCLEOTIDE SEQUENCE [LARGE SCALE GENOMIC DNA]</scope>
    <source>
        <strain evidence="1 2">IPO3746</strain>
    </source>
</reference>
<dbReference type="Pfam" id="PF26207">
    <property type="entry name" value="Phage_phiTE_015"/>
    <property type="match status" value="1"/>
</dbReference>
<name>A0A7Y8DR56_PSETO</name>
<accession>A0A7Y8DR56</accession>
<dbReference type="Proteomes" id="UP000549134">
    <property type="component" value="Unassembled WGS sequence"/>
</dbReference>
<dbReference type="RefSeq" id="WP_177007869.1">
    <property type="nucleotide sequence ID" value="NZ_JACAQH010000007.1"/>
</dbReference>
<comment type="caution">
    <text evidence="1">The sequence shown here is derived from an EMBL/GenBank/DDBJ whole genome shotgun (WGS) entry which is preliminary data.</text>
</comment>
<dbReference type="InterPro" id="IPR058601">
    <property type="entry name" value="Phage_phiTE_015-like"/>
</dbReference>
<evidence type="ECO:0000313" key="2">
    <source>
        <dbReference type="Proteomes" id="UP000549134"/>
    </source>
</evidence>
<proteinExistence type="predicted"/>
<dbReference type="AlphaFoldDB" id="A0A7Y8DR56"/>